<dbReference type="Gene3D" id="3.30.420.10">
    <property type="entry name" value="Ribonuclease H-like superfamily/Ribonuclease H"/>
    <property type="match status" value="1"/>
</dbReference>
<keyword evidence="8" id="KW-0695">RNA-directed DNA polymerase</keyword>
<evidence type="ECO:0000256" key="2">
    <source>
        <dbReference type="ARBA" id="ARBA00022679"/>
    </source>
</evidence>
<gene>
    <name evidence="12" type="ORF">VTK73DRAFT_7258</name>
</gene>
<dbReference type="PROSITE" id="PS50994">
    <property type="entry name" value="INTEGRASE"/>
    <property type="match status" value="1"/>
</dbReference>
<dbReference type="InterPro" id="IPR036397">
    <property type="entry name" value="RNaseH_sf"/>
</dbReference>
<dbReference type="Gene3D" id="3.30.70.270">
    <property type="match status" value="1"/>
</dbReference>
<dbReference type="CDD" id="cd09274">
    <property type="entry name" value="RNase_HI_RT_Ty3"/>
    <property type="match status" value="1"/>
</dbReference>
<evidence type="ECO:0000256" key="8">
    <source>
        <dbReference type="ARBA" id="ARBA00022918"/>
    </source>
</evidence>
<evidence type="ECO:0000256" key="4">
    <source>
        <dbReference type="ARBA" id="ARBA00022722"/>
    </source>
</evidence>
<dbReference type="Pfam" id="PF17917">
    <property type="entry name" value="RT_RNaseH"/>
    <property type="match status" value="1"/>
</dbReference>
<dbReference type="InterPro" id="IPR050951">
    <property type="entry name" value="Retrovirus_Pol_polyprotein"/>
</dbReference>
<dbReference type="Gene3D" id="1.10.340.70">
    <property type="match status" value="1"/>
</dbReference>
<feature type="compositionally biased region" description="Basic and acidic residues" evidence="10">
    <location>
        <begin position="1197"/>
        <end position="1206"/>
    </location>
</feature>
<keyword evidence="3" id="KW-0548">Nucleotidyltransferase</keyword>
<dbReference type="InterPro" id="IPR041373">
    <property type="entry name" value="RT_RNaseH"/>
</dbReference>
<organism evidence="12 13">
    <name type="scientific">Phialemonium thermophilum</name>
    <dbReference type="NCBI Taxonomy" id="223376"/>
    <lineage>
        <taxon>Eukaryota</taxon>
        <taxon>Fungi</taxon>
        <taxon>Dikarya</taxon>
        <taxon>Ascomycota</taxon>
        <taxon>Pezizomycotina</taxon>
        <taxon>Sordariomycetes</taxon>
        <taxon>Sordariomycetidae</taxon>
        <taxon>Cephalothecales</taxon>
        <taxon>Cephalothecaceae</taxon>
        <taxon>Phialemonium</taxon>
    </lineage>
</organism>
<dbReference type="CDD" id="cd01647">
    <property type="entry name" value="RT_LTR"/>
    <property type="match status" value="1"/>
</dbReference>
<evidence type="ECO:0000256" key="3">
    <source>
        <dbReference type="ARBA" id="ARBA00022695"/>
    </source>
</evidence>
<dbReference type="SUPFAM" id="SSF53098">
    <property type="entry name" value="Ribonuclease H-like"/>
    <property type="match status" value="1"/>
</dbReference>
<keyword evidence="4" id="KW-0540">Nuclease</keyword>
<keyword evidence="5" id="KW-0255">Endonuclease</keyword>
<keyword evidence="6" id="KW-0378">Hydrolase</keyword>
<dbReference type="PANTHER" id="PTHR37984:SF5">
    <property type="entry name" value="PROTEIN NYNRIN-LIKE"/>
    <property type="match status" value="1"/>
</dbReference>
<dbReference type="InterPro" id="IPR043128">
    <property type="entry name" value="Rev_trsase/Diguanyl_cyclase"/>
</dbReference>
<dbReference type="InterPro" id="IPR012337">
    <property type="entry name" value="RNaseH-like_sf"/>
</dbReference>
<keyword evidence="7" id="KW-0694">RNA-binding</keyword>
<dbReference type="PANTHER" id="PTHR37984">
    <property type="entry name" value="PROTEIN CBG26694"/>
    <property type="match status" value="1"/>
</dbReference>
<keyword evidence="2" id="KW-0808">Transferase</keyword>
<evidence type="ECO:0000256" key="6">
    <source>
        <dbReference type="ARBA" id="ARBA00022801"/>
    </source>
</evidence>
<keyword evidence="13" id="KW-1185">Reference proteome</keyword>
<evidence type="ECO:0000313" key="12">
    <source>
        <dbReference type="EMBL" id="KAL1879139.1"/>
    </source>
</evidence>
<dbReference type="InterPro" id="IPR001584">
    <property type="entry name" value="Integrase_cat-core"/>
</dbReference>
<proteinExistence type="predicted"/>
<feature type="domain" description="Integrase catalytic" evidence="11">
    <location>
        <begin position="864"/>
        <end position="1028"/>
    </location>
</feature>
<dbReference type="InterPro" id="IPR000477">
    <property type="entry name" value="RT_dom"/>
</dbReference>
<dbReference type="SUPFAM" id="SSF56672">
    <property type="entry name" value="DNA/RNA polymerases"/>
    <property type="match status" value="1"/>
</dbReference>
<evidence type="ECO:0000256" key="5">
    <source>
        <dbReference type="ARBA" id="ARBA00022759"/>
    </source>
</evidence>
<evidence type="ECO:0000313" key="13">
    <source>
        <dbReference type="Proteomes" id="UP001586593"/>
    </source>
</evidence>
<reference evidence="12 13" key="1">
    <citation type="journal article" date="2024" name="Commun. Biol.">
        <title>Comparative genomic analysis of thermophilic fungi reveals convergent evolutionary adaptations and gene losses.</title>
        <authorList>
            <person name="Steindorff A.S."/>
            <person name="Aguilar-Pontes M.V."/>
            <person name="Robinson A.J."/>
            <person name="Andreopoulos B."/>
            <person name="LaButti K."/>
            <person name="Kuo A."/>
            <person name="Mondo S."/>
            <person name="Riley R."/>
            <person name="Otillar R."/>
            <person name="Haridas S."/>
            <person name="Lipzen A."/>
            <person name="Grimwood J."/>
            <person name="Schmutz J."/>
            <person name="Clum A."/>
            <person name="Reid I.D."/>
            <person name="Moisan M.C."/>
            <person name="Butler G."/>
            <person name="Nguyen T.T.M."/>
            <person name="Dewar K."/>
            <person name="Conant G."/>
            <person name="Drula E."/>
            <person name="Henrissat B."/>
            <person name="Hansel C."/>
            <person name="Singer S."/>
            <person name="Hutchinson M.I."/>
            <person name="de Vries R.P."/>
            <person name="Natvig D.O."/>
            <person name="Powell A.J."/>
            <person name="Tsang A."/>
            <person name="Grigoriev I.V."/>
        </authorList>
    </citation>
    <scope>NUCLEOTIDE SEQUENCE [LARGE SCALE GENOMIC DNA]</scope>
    <source>
        <strain evidence="12 13">ATCC 24622</strain>
    </source>
</reference>
<keyword evidence="9" id="KW-0496">Mitochondrion</keyword>
<dbReference type="Pfam" id="PF17921">
    <property type="entry name" value="Integrase_H2C2"/>
    <property type="match status" value="1"/>
</dbReference>
<dbReference type="Pfam" id="PF00665">
    <property type="entry name" value="rve"/>
    <property type="match status" value="1"/>
</dbReference>
<feature type="region of interest" description="Disordered" evidence="10">
    <location>
        <begin position="132"/>
        <end position="152"/>
    </location>
</feature>
<protein>
    <recommendedName>
        <fullName evidence="11">Integrase catalytic domain-containing protein</fullName>
    </recommendedName>
</protein>
<feature type="region of interest" description="Disordered" evidence="10">
    <location>
        <begin position="1157"/>
        <end position="1206"/>
    </location>
</feature>
<accession>A0ABR3XU81</accession>
<dbReference type="EMBL" id="JAZHXJ010000045">
    <property type="protein sequence ID" value="KAL1879139.1"/>
    <property type="molecule type" value="Genomic_DNA"/>
</dbReference>
<evidence type="ECO:0000256" key="7">
    <source>
        <dbReference type="ARBA" id="ARBA00022884"/>
    </source>
</evidence>
<dbReference type="InterPro" id="IPR041588">
    <property type="entry name" value="Integrase_H2C2"/>
</dbReference>
<evidence type="ECO:0000256" key="1">
    <source>
        <dbReference type="ARBA" id="ARBA00004173"/>
    </source>
</evidence>
<dbReference type="Proteomes" id="UP001586593">
    <property type="component" value="Unassembled WGS sequence"/>
</dbReference>
<evidence type="ECO:0000256" key="9">
    <source>
        <dbReference type="ARBA" id="ARBA00023128"/>
    </source>
</evidence>
<sequence length="1206" mass="137444">MGLAPSGLWELREWVDLRHVYDRPEFDSKMRLRRPDQSDPPKTSLVGGEIASAQKYQNPAICMGIGNAKGDPFGFLKRPQSRVLQVAQLGNALEWAASKGTFVEIGLLRERSAPSLSTLERKLDSLWDSGAVGTHSDVRNPGQAPNPGNPTGPTEADLVALLCYTWRDVFIDDINHLTFTDLVEHPIDVVEDAQPYKLRQIRYPQKHRDYAKKLFPAMADAGIIRPCHDAEWIANTLFRPKPHNPDKFRVVHDYRPINSVTKRIQYPCHDADMDIDALSCFRPRYYSQFDAANGYWGVRMRPGDEKKTAFLAPHGTWCYQSMPQGLKCAMQTYARFGDIVFGHLPALSIIGEGNNDEIHKTEFPSILGYNPRTRDSMIIYVDDHCVAHETFEDHLSFLHSQYFPRVAFGPVALSADKTHVFRDSLETIGFQLSDGRIRPSTRHRDRFANWAKMWEQSPPKTWEEVATMIYVTPFLRKWIPGRADLVRCIKSAFFVEENKTTPTGKQSVTKVWVPREKPEWTELQQEALQKICQSIQNNVNCGADYGKQFHLATDASVTGTGAVLFQLGGPSEPGTVYDQKKHFDDLEILMFASFRLEDTETRYSVPEKEVLAIVKAISDCRWITDSSPFPTIVYTDHLSIIQTMNNKGEVHGKVSRWIEKLSEHDLEFHHKPNSDKIIGVADGMSRLSPNLQDSPARPEKDRADFDLEKYQQEKLSVSAVMPWGPGVSLAQSQSCLQSEEMMSWYGDVIEFLVGGLDAIQSFTRNRRRNTIRKSLRFRIFDSRLYYVENDESLAECIPKGRVEDVLTWAHDGHGHFARLTTEMNLRGRFWWPSRSSDVVGHCRRCWVCQRMGPRKNKAIPKSINVFEPMALVGMDFMGPVSPRGKSGETYILLAVDYFSRFLLAEAMSEASGSQVASTWLHRWSPVMGWPRQTYSDNGSHFKNEILERVMRHHGTRMTFGPVSHPSSTGLPERYVRLMKHQMTRWAVERLGSKLEEWPTYVGQFVNNINSRFVISLRMSPSQLFLGYQPFQHREPDDDDGVLVEEAVLAGGSEDDLVSWMAVNSFAERRDQWREDVCSERAERTAEPLSGVEEYRPGELVWERRDKSGGDKSKFASDWTGPLVILEKASDRTYWTRHLFEGGPRRKIHVDDLKRYTPVKTGGAPEIPSWEADLDGRGSTGHEQPGSWSHPLDLTNPEELKEGIARA</sequence>
<dbReference type="InterPro" id="IPR043502">
    <property type="entry name" value="DNA/RNA_pol_sf"/>
</dbReference>
<dbReference type="Pfam" id="PF00078">
    <property type="entry name" value="RVT_1"/>
    <property type="match status" value="1"/>
</dbReference>
<evidence type="ECO:0000259" key="11">
    <source>
        <dbReference type="PROSITE" id="PS50994"/>
    </source>
</evidence>
<name>A0ABR3XU81_9PEZI</name>
<dbReference type="Gene3D" id="3.10.10.10">
    <property type="entry name" value="HIV Type 1 Reverse Transcriptase, subunit A, domain 1"/>
    <property type="match status" value="1"/>
</dbReference>
<evidence type="ECO:0000256" key="10">
    <source>
        <dbReference type="SAM" id="MobiDB-lite"/>
    </source>
</evidence>
<comment type="caution">
    <text evidence="12">The sequence shown here is derived from an EMBL/GenBank/DDBJ whole genome shotgun (WGS) entry which is preliminary data.</text>
</comment>
<comment type="subcellular location">
    <subcellularLocation>
        <location evidence="1">Mitochondrion</location>
    </subcellularLocation>
</comment>